<dbReference type="Pfam" id="PF07963">
    <property type="entry name" value="N_methyl"/>
    <property type="match status" value="1"/>
</dbReference>
<dbReference type="NCBIfam" id="TIGR02532">
    <property type="entry name" value="IV_pilin_GFxxxE"/>
    <property type="match status" value="1"/>
</dbReference>
<comment type="caution">
    <text evidence="2">The sequence shown here is derived from an EMBL/GenBank/DDBJ whole genome shotgun (WGS) entry which is preliminary data.</text>
</comment>
<dbReference type="EMBL" id="JACHXV010000002">
    <property type="protein sequence ID" value="MBB3172657.1"/>
    <property type="molecule type" value="Genomic_DNA"/>
</dbReference>
<evidence type="ECO:0000313" key="3">
    <source>
        <dbReference type="Proteomes" id="UP000557688"/>
    </source>
</evidence>
<evidence type="ECO:0000256" key="1">
    <source>
        <dbReference type="SAM" id="Phobius"/>
    </source>
</evidence>
<dbReference type="AlphaFoldDB" id="A0A839USB0"/>
<dbReference type="Proteomes" id="UP000557688">
    <property type="component" value="Unassembled WGS sequence"/>
</dbReference>
<keyword evidence="3" id="KW-1185">Reference proteome</keyword>
<dbReference type="PROSITE" id="PS00409">
    <property type="entry name" value="PROKAR_NTER_METHYL"/>
    <property type="match status" value="1"/>
</dbReference>
<dbReference type="RefSeq" id="WP_183274694.1">
    <property type="nucleotide sequence ID" value="NZ_JACHXV010000002.1"/>
</dbReference>
<keyword evidence="1" id="KW-0472">Membrane</keyword>
<organism evidence="2 3">
    <name type="scientific">Endobacter medicaginis</name>
    <dbReference type="NCBI Taxonomy" id="1181271"/>
    <lineage>
        <taxon>Bacteria</taxon>
        <taxon>Pseudomonadati</taxon>
        <taxon>Pseudomonadota</taxon>
        <taxon>Alphaproteobacteria</taxon>
        <taxon>Acetobacterales</taxon>
        <taxon>Acetobacteraceae</taxon>
        <taxon>Endobacter</taxon>
    </lineage>
</organism>
<keyword evidence="1" id="KW-1133">Transmembrane helix</keyword>
<evidence type="ECO:0000313" key="2">
    <source>
        <dbReference type="EMBL" id="MBB3172657.1"/>
    </source>
</evidence>
<reference evidence="2 3" key="1">
    <citation type="submission" date="2020-08" db="EMBL/GenBank/DDBJ databases">
        <title>Genomic Encyclopedia of Type Strains, Phase III (KMG-III): the genomes of soil and plant-associated and newly described type strains.</title>
        <authorList>
            <person name="Whitman W."/>
        </authorList>
    </citation>
    <scope>NUCLEOTIDE SEQUENCE [LARGE SCALE GENOMIC DNA]</scope>
    <source>
        <strain evidence="2 3">CECT 8088</strain>
    </source>
</reference>
<accession>A0A839USB0</accession>
<dbReference type="InterPro" id="IPR012902">
    <property type="entry name" value="N_methyl_site"/>
</dbReference>
<sequence>MRAARARREGGFTLLEVLVATVIAAIALAVLFGGIGSGLRATHAALRREEALVRARSHLAALNATALVPGRSEGDDGGGWRWSTVVRPAETAAAVSAGPAARVSRPLALYDVQVRISPPGDDGAGPVTLDTRLIAPAPADSTP</sequence>
<feature type="transmembrane region" description="Helical" evidence="1">
    <location>
        <begin position="12"/>
        <end position="35"/>
    </location>
</feature>
<gene>
    <name evidence="2" type="ORF">FHR90_000471</name>
</gene>
<proteinExistence type="predicted"/>
<name>A0A839USB0_9PROT</name>
<protein>
    <submittedName>
        <fullName evidence="2">General secretion pathway protein I</fullName>
    </submittedName>
</protein>
<keyword evidence="1" id="KW-0812">Transmembrane</keyword>